<evidence type="ECO:0000313" key="2">
    <source>
        <dbReference type="Proteomes" id="UP000299102"/>
    </source>
</evidence>
<comment type="caution">
    <text evidence="1">The sequence shown here is derived from an EMBL/GenBank/DDBJ whole genome shotgun (WGS) entry which is preliminary data.</text>
</comment>
<reference evidence="1 2" key="1">
    <citation type="journal article" date="2019" name="Commun. Biol.">
        <title>The bagworm genome reveals a unique fibroin gene that provides high tensile strength.</title>
        <authorList>
            <person name="Kono N."/>
            <person name="Nakamura H."/>
            <person name="Ohtoshi R."/>
            <person name="Tomita M."/>
            <person name="Numata K."/>
            <person name="Arakawa K."/>
        </authorList>
    </citation>
    <scope>NUCLEOTIDE SEQUENCE [LARGE SCALE GENOMIC DNA]</scope>
</reference>
<gene>
    <name evidence="1" type="ORF">EVAR_62907_1</name>
</gene>
<evidence type="ECO:0000313" key="1">
    <source>
        <dbReference type="EMBL" id="GBP71661.1"/>
    </source>
</evidence>
<proteinExistence type="predicted"/>
<organism evidence="1 2">
    <name type="scientific">Eumeta variegata</name>
    <name type="common">Bagworm moth</name>
    <name type="synonym">Eumeta japonica</name>
    <dbReference type="NCBI Taxonomy" id="151549"/>
    <lineage>
        <taxon>Eukaryota</taxon>
        <taxon>Metazoa</taxon>
        <taxon>Ecdysozoa</taxon>
        <taxon>Arthropoda</taxon>
        <taxon>Hexapoda</taxon>
        <taxon>Insecta</taxon>
        <taxon>Pterygota</taxon>
        <taxon>Neoptera</taxon>
        <taxon>Endopterygota</taxon>
        <taxon>Lepidoptera</taxon>
        <taxon>Glossata</taxon>
        <taxon>Ditrysia</taxon>
        <taxon>Tineoidea</taxon>
        <taxon>Psychidae</taxon>
        <taxon>Oiketicinae</taxon>
        <taxon>Eumeta</taxon>
    </lineage>
</organism>
<dbReference type="EMBL" id="BGZK01001116">
    <property type="protein sequence ID" value="GBP71661.1"/>
    <property type="molecule type" value="Genomic_DNA"/>
</dbReference>
<dbReference type="Proteomes" id="UP000299102">
    <property type="component" value="Unassembled WGS sequence"/>
</dbReference>
<protein>
    <submittedName>
        <fullName evidence="1">Uncharacterized protein</fullName>
    </submittedName>
</protein>
<dbReference type="AlphaFoldDB" id="A0A4C1Y610"/>
<accession>A0A4C1Y610</accession>
<name>A0A4C1Y610_EUMVA</name>
<sequence length="111" mass="12515">MLLSKLGPRTFSDYGPLFRIELSNTYAGVAAFRDLRLPIFLRRCHFLSGVHTLEGVESEFGISNLPTIMFLEFTGQESIFIYRKSDGVLSRMLTKSEVAVMSPLRATYSSI</sequence>
<keyword evidence="2" id="KW-1185">Reference proteome</keyword>